<dbReference type="SUPFAM" id="SSF55021">
    <property type="entry name" value="ACT-like"/>
    <property type="match status" value="2"/>
</dbReference>
<dbReference type="PANTHER" id="PTHR34875">
    <property type="entry name" value="UPF0237 PROTEIN MJ1558"/>
    <property type="match status" value="1"/>
</dbReference>
<dbReference type="InterPro" id="IPR002912">
    <property type="entry name" value="ACT_dom"/>
</dbReference>
<dbReference type="Proteomes" id="UP000199632">
    <property type="component" value="Unassembled WGS sequence"/>
</dbReference>
<sequence length="192" mass="19987">MSDPATPRADLRTGWESGRLSRVEELAITVLGRDRPGIVADVAGVLAGLGANLTDSTMTRLRGHFAMTLVCTGPDAADVEAALNPVAVRGRLLATVRAVGPEESTEPTGEPYVLSVHGADRLGIVAEVTRVVADAGGNITDLTTRLAGPLYVLVAEVELPPGTAESTERRLTEVATGLGVDVVLRRAESDVL</sequence>
<organism evidence="2 3">
    <name type="scientific">Asanoa ishikariensis</name>
    <dbReference type="NCBI Taxonomy" id="137265"/>
    <lineage>
        <taxon>Bacteria</taxon>
        <taxon>Bacillati</taxon>
        <taxon>Actinomycetota</taxon>
        <taxon>Actinomycetes</taxon>
        <taxon>Micromonosporales</taxon>
        <taxon>Micromonosporaceae</taxon>
        <taxon>Asanoa</taxon>
    </lineage>
</organism>
<dbReference type="Pfam" id="PF13740">
    <property type="entry name" value="ACT_6"/>
    <property type="match status" value="2"/>
</dbReference>
<feature type="domain" description="ACT" evidence="1">
    <location>
        <begin position="27"/>
        <end position="101"/>
    </location>
</feature>
<dbReference type="Gene3D" id="3.30.70.260">
    <property type="match status" value="2"/>
</dbReference>
<proteinExistence type="predicted"/>
<dbReference type="InterPro" id="IPR045865">
    <property type="entry name" value="ACT-like_dom_sf"/>
</dbReference>
<dbReference type="InterPro" id="IPR050990">
    <property type="entry name" value="UPF0237/GcvR_regulator"/>
</dbReference>
<evidence type="ECO:0000259" key="1">
    <source>
        <dbReference type="PROSITE" id="PS51671"/>
    </source>
</evidence>
<keyword evidence="3" id="KW-1185">Reference proteome</keyword>
<protein>
    <submittedName>
        <fullName evidence="2">Glycine cleavage system transcriptional repressor</fullName>
    </submittedName>
</protein>
<evidence type="ECO:0000313" key="3">
    <source>
        <dbReference type="Proteomes" id="UP000199632"/>
    </source>
</evidence>
<reference evidence="3" key="1">
    <citation type="submission" date="2016-10" db="EMBL/GenBank/DDBJ databases">
        <authorList>
            <person name="Varghese N."/>
            <person name="Submissions S."/>
        </authorList>
    </citation>
    <scope>NUCLEOTIDE SEQUENCE [LARGE SCALE GENOMIC DNA]</scope>
    <source>
        <strain evidence="3">DSM 44718</strain>
    </source>
</reference>
<dbReference type="EMBL" id="FNQB01000006">
    <property type="protein sequence ID" value="SDZ66236.1"/>
    <property type="molecule type" value="Genomic_DNA"/>
</dbReference>
<feature type="domain" description="ACT" evidence="1">
    <location>
        <begin position="113"/>
        <end position="188"/>
    </location>
</feature>
<accession>A0A1H3UVG2</accession>
<evidence type="ECO:0000313" key="2">
    <source>
        <dbReference type="EMBL" id="SDZ66236.1"/>
    </source>
</evidence>
<dbReference type="PROSITE" id="PS51671">
    <property type="entry name" value="ACT"/>
    <property type="match status" value="2"/>
</dbReference>
<dbReference type="STRING" id="137265.SAMN05421684_8134"/>
<name>A0A1H3UVG2_9ACTN</name>
<dbReference type="AlphaFoldDB" id="A0A1H3UVG2"/>
<gene>
    <name evidence="2" type="ORF">SAMN05421684_8134</name>
</gene>
<dbReference type="PANTHER" id="PTHR34875:SF6">
    <property type="entry name" value="UPF0237 PROTEIN MJ1558"/>
    <property type="match status" value="1"/>
</dbReference>